<dbReference type="InterPro" id="IPR001789">
    <property type="entry name" value="Sig_transdc_resp-reg_receiver"/>
</dbReference>
<keyword evidence="2 6" id="KW-0145">Chemotaxis</keyword>
<dbReference type="EC" id="3.1.1.61" evidence="6"/>
<dbReference type="PANTHER" id="PTHR42872">
    <property type="entry name" value="PROTEIN-GLUTAMATE METHYLESTERASE/PROTEIN-GLUTAMINE GLUTAMINASE"/>
    <property type="match status" value="1"/>
</dbReference>
<dbReference type="InterPro" id="IPR000673">
    <property type="entry name" value="Sig_transdc_resp-reg_Me-estase"/>
</dbReference>
<comment type="catalytic activity">
    <reaction evidence="6">
        <text>L-glutaminyl-[protein] + H2O = L-glutamyl-[protein] + NH4(+)</text>
        <dbReference type="Rhea" id="RHEA:16441"/>
        <dbReference type="Rhea" id="RHEA-COMP:10207"/>
        <dbReference type="Rhea" id="RHEA-COMP:10208"/>
        <dbReference type="ChEBI" id="CHEBI:15377"/>
        <dbReference type="ChEBI" id="CHEBI:28938"/>
        <dbReference type="ChEBI" id="CHEBI:29973"/>
        <dbReference type="ChEBI" id="CHEBI:30011"/>
        <dbReference type="EC" id="3.5.1.44"/>
    </reaction>
</comment>
<organism evidence="11 12">
    <name type="scientific">Tepidimonas aquatica</name>
    <dbReference type="NCBI Taxonomy" id="247482"/>
    <lineage>
        <taxon>Bacteria</taxon>
        <taxon>Pseudomonadati</taxon>
        <taxon>Pseudomonadota</taxon>
        <taxon>Betaproteobacteria</taxon>
        <taxon>Burkholderiales</taxon>
        <taxon>Tepidimonas</taxon>
    </lineage>
</organism>
<evidence type="ECO:0000256" key="2">
    <source>
        <dbReference type="ARBA" id="ARBA00022500"/>
    </source>
</evidence>
<evidence type="ECO:0000256" key="6">
    <source>
        <dbReference type="HAMAP-Rule" id="MF_00099"/>
    </source>
</evidence>
<dbReference type="PROSITE" id="PS50110">
    <property type="entry name" value="RESPONSE_REGULATORY"/>
    <property type="match status" value="1"/>
</dbReference>
<dbReference type="FunFam" id="3.40.50.2300:FF:000060">
    <property type="entry name" value="Protein-glutamate methylesterase/protein-glutamine glutaminase"/>
    <property type="match status" value="1"/>
</dbReference>
<dbReference type="EMBL" id="VJNA01000012">
    <property type="protein sequence ID" value="TSE25143.1"/>
    <property type="molecule type" value="Genomic_DNA"/>
</dbReference>
<dbReference type="GO" id="GO:0006935">
    <property type="term" value="P:chemotaxis"/>
    <property type="evidence" value="ECO:0007669"/>
    <property type="project" value="UniProtKB-UniRule"/>
</dbReference>
<feature type="active site" evidence="6 7">
    <location>
        <position position="191"/>
    </location>
</feature>
<dbReference type="OrthoDB" id="9793421at2"/>
<comment type="PTM">
    <text evidence="6">Phosphorylated by CheA. Phosphorylation of the N-terminal regulatory domain activates the methylesterase activity.</text>
</comment>
<evidence type="ECO:0000256" key="3">
    <source>
        <dbReference type="ARBA" id="ARBA00022553"/>
    </source>
</evidence>
<keyword evidence="1 6" id="KW-0963">Cytoplasm</keyword>
<evidence type="ECO:0000313" key="11">
    <source>
        <dbReference type="EMBL" id="TSE25143.1"/>
    </source>
</evidence>
<dbReference type="SUPFAM" id="SSF52738">
    <property type="entry name" value="Methylesterase CheB, C-terminal domain"/>
    <property type="match status" value="1"/>
</dbReference>
<evidence type="ECO:0000256" key="5">
    <source>
        <dbReference type="ARBA" id="ARBA00048267"/>
    </source>
</evidence>
<dbReference type="Pfam" id="PF00072">
    <property type="entry name" value="Response_reg"/>
    <property type="match status" value="1"/>
</dbReference>
<evidence type="ECO:0000313" key="12">
    <source>
        <dbReference type="Proteomes" id="UP000318554"/>
    </source>
</evidence>
<evidence type="ECO:0000256" key="1">
    <source>
        <dbReference type="ARBA" id="ARBA00022490"/>
    </source>
</evidence>
<dbReference type="InterPro" id="IPR008248">
    <property type="entry name" value="CheB-like"/>
</dbReference>
<feature type="modified residue" description="4-aspartylphosphate" evidence="6 8">
    <location>
        <position position="56"/>
    </location>
</feature>
<dbReference type="Pfam" id="PF01339">
    <property type="entry name" value="CheB_methylest"/>
    <property type="match status" value="1"/>
</dbReference>
<keyword evidence="12" id="KW-1185">Reference proteome</keyword>
<dbReference type="GO" id="GO:0000156">
    <property type="term" value="F:phosphorelay response regulator activity"/>
    <property type="evidence" value="ECO:0007669"/>
    <property type="project" value="InterPro"/>
</dbReference>
<dbReference type="SMART" id="SM00448">
    <property type="entry name" value="REC"/>
    <property type="match status" value="1"/>
</dbReference>
<dbReference type="InterPro" id="IPR035909">
    <property type="entry name" value="CheB_C"/>
</dbReference>
<dbReference type="CDD" id="cd17541">
    <property type="entry name" value="REC_CheB-like"/>
    <property type="match status" value="1"/>
</dbReference>
<dbReference type="CDD" id="cd16432">
    <property type="entry name" value="CheB_Rec"/>
    <property type="match status" value="1"/>
</dbReference>
<comment type="subcellular location">
    <subcellularLocation>
        <location evidence="6">Cytoplasm</location>
    </subcellularLocation>
</comment>
<evidence type="ECO:0000259" key="10">
    <source>
        <dbReference type="PROSITE" id="PS50122"/>
    </source>
</evidence>
<dbReference type="Proteomes" id="UP000318554">
    <property type="component" value="Unassembled WGS sequence"/>
</dbReference>
<evidence type="ECO:0000256" key="8">
    <source>
        <dbReference type="PROSITE-ProRule" id="PRU00169"/>
    </source>
</evidence>
<dbReference type="GO" id="GO:0005737">
    <property type="term" value="C:cytoplasm"/>
    <property type="evidence" value="ECO:0007669"/>
    <property type="project" value="UniProtKB-SubCell"/>
</dbReference>
<evidence type="ECO:0000256" key="7">
    <source>
        <dbReference type="PROSITE-ProRule" id="PRU00050"/>
    </source>
</evidence>
<dbReference type="InterPro" id="IPR011006">
    <property type="entry name" value="CheY-like_superfamily"/>
</dbReference>
<comment type="catalytic activity">
    <reaction evidence="5 6">
        <text>[protein]-L-glutamate 5-O-methyl ester + H2O = L-glutamyl-[protein] + methanol + H(+)</text>
        <dbReference type="Rhea" id="RHEA:23236"/>
        <dbReference type="Rhea" id="RHEA-COMP:10208"/>
        <dbReference type="Rhea" id="RHEA-COMP:10311"/>
        <dbReference type="ChEBI" id="CHEBI:15377"/>
        <dbReference type="ChEBI" id="CHEBI:15378"/>
        <dbReference type="ChEBI" id="CHEBI:17790"/>
        <dbReference type="ChEBI" id="CHEBI:29973"/>
        <dbReference type="ChEBI" id="CHEBI:82795"/>
        <dbReference type="EC" id="3.1.1.61"/>
    </reaction>
</comment>
<comment type="caution">
    <text evidence="11">The sequence shown here is derived from an EMBL/GenBank/DDBJ whole genome shotgun (WGS) entry which is preliminary data.</text>
</comment>
<protein>
    <recommendedName>
        <fullName evidence="6">Protein-glutamate methylesterase/protein-glutamine glutaminase</fullName>
        <ecNumber evidence="6">3.1.1.61</ecNumber>
        <ecNumber evidence="6">3.5.1.44</ecNumber>
    </recommendedName>
</protein>
<reference evidence="11 12" key="1">
    <citation type="submission" date="2019-07" db="EMBL/GenBank/DDBJ databases">
        <title>Tepidimonas aquatica CLN-1 draft genome.</title>
        <authorList>
            <person name="Da Costa M.S."/>
            <person name="Froufe H.J.C."/>
            <person name="Egas C."/>
            <person name="Albuquerque L."/>
        </authorList>
    </citation>
    <scope>NUCLEOTIDE SEQUENCE [LARGE SCALE GENOMIC DNA]</scope>
    <source>
        <strain evidence="11 12">CLN-1</strain>
    </source>
</reference>
<feature type="domain" description="Response regulatory" evidence="9">
    <location>
        <begin position="5"/>
        <end position="122"/>
    </location>
</feature>
<dbReference type="NCBIfam" id="NF009206">
    <property type="entry name" value="PRK12555.1"/>
    <property type="match status" value="1"/>
</dbReference>
<proteinExistence type="inferred from homology"/>
<dbReference type="NCBIfam" id="NF001965">
    <property type="entry name" value="PRK00742.1"/>
    <property type="match status" value="1"/>
</dbReference>
<evidence type="ECO:0000259" key="9">
    <source>
        <dbReference type="PROSITE" id="PS50110"/>
    </source>
</evidence>
<dbReference type="GO" id="GO:0008984">
    <property type="term" value="F:protein-glutamate methylesterase activity"/>
    <property type="evidence" value="ECO:0007669"/>
    <property type="project" value="UniProtKB-UniRule"/>
</dbReference>
<dbReference type="RefSeq" id="WP_144325631.1">
    <property type="nucleotide sequence ID" value="NZ_VJNA01000012.1"/>
</dbReference>
<sequence>MAKIKVVVVDDSALVRSLLSEIINRQPDMECVGTAADPLQAREVIRERNPDVITLDVEMPKMDGLEFLARLMRLRPTPVVMVSTLTEQGAETTLRALELGAVDFVAKPRIGVASGLQQLADDIVDKIRIAAKAHVRRPAAVTPASATATAAASSGAASASVRSGALGGSPPPAPATPIRLSTEKVICIGASTGGTEAIKEILMQLPADAPAVVITQHMPPGFTASFAARLDSLCRIRVSEARDGERILPGHAYIAPGGNQFSIARSGANYVAVVDDSPPVNRHKPSVEVLFRSCARVLGPNAIGVMLTGMGADGAEAMKEMRDAGAYNIAQDEASCVVFGMPKMAIQAGAVHAVLPLKDIARAIMERVAAAGVRHRI</sequence>
<dbReference type="GO" id="GO:0050568">
    <property type="term" value="F:protein-glutamine glutaminase activity"/>
    <property type="evidence" value="ECO:0007669"/>
    <property type="project" value="UniProtKB-UniRule"/>
</dbReference>
<feature type="active site" evidence="6 7">
    <location>
        <position position="217"/>
    </location>
</feature>
<keyword evidence="3 6" id="KW-0597">Phosphoprotein</keyword>
<dbReference type="Gene3D" id="3.40.50.180">
    <property type="entry name" value="Methylesterase CheB, C-terminal domain"/>
    <property type="match status" value="1"/>
</dbReference>
<name>A0A554WNK4_9BURK</name>
<feature type="active site" evidence="6 7">
    <location>
        <position position="313"/>
    </location>
</feature>
<comment type="similarity">
    <text evidence="6">Belongs to the CheB family.</text>
</comment>
<dbReference type="AlphaFoldDB" id="A0A554WNK4"/>
<dbReference type="Gene3D" id="3.40.50.2300">
    <property type="match status" value="1"/>
</dbReference>
<gene>
    <name evidence="11" type="primary">cheB_2</name>
    <name evidence="6" type="synonym">cheB</name>
    <name evidence="11" type="ORF">Taqua_01188</name>
</gene>
<feature type="domain" description="CheB-type methylesterase" evidence="10">
    <location>
        <begin position="179"/>
        <end position="371"/>
    </location>
</feature>
<dbReference type="SUPFAM" id="SSF52172">
    <property type="entry name" value="CheY-like"/>
    <property type="match status" value="1"/>
</dbReference>
<keyword evidence="4 6" id="KW-0378">Hydrolase</keyword>
<dbReference type="PANTHER" id="PTHR42872:SF6">
    <property type="entry name" value="PROTEIN-GLUTAMATE METHYLESTERASE_PROTEIN-GLUTAMINE GLUTAMINASE"/>
    <property type="match status" value="1"/>
</dbReference>
<dbReference type="EC" id="3.5.1.44" evidence="6"/>
<evidence type="ECO:0000256" key="4">
    <source>
        <dbReference type="ARBA" id="ARBA00022801"/>
    </source>
</evidence>
<dbReference type="PROSITE" id="PS50122">
    <property type="entry name" value="CHEB"/>
    <property type="match status" value="1"/>
</dbReference>
<accession>A0A554WNK4</accession>
<dbReference type="PIRSF" id="PIRSF000876">
    <property type="entry name" value="RR_chemtxs_CheB"/>
    <property type="match status" value="1"/>
</dbReference>
<comment type="function">
    <text evidence="6">Involved in chemotaxis. Part of a chemotaxis signal transduction system that modulates chemotaxis in response to various stimuli. Catalyzes the demethylation of specific methylglutamate residues introduced into the chemoreceptors (methyl-accepting chemotaxis proteins or MCP) by CheR. Also mediates the irreversible deamidation of specific glutamine residues to glutamic acid.</text>
</comment>
<comment type="domain">
    <text evidence="6">Contains a C-terminal catalytic domain, and an N-terminal region which modulates catalytic activity.</text>
</comment>
<dbReference type="HAMAP" id="MF_00099">
    <property type="entry name" value="CheB_chemtxs"/>
    <property type="match status" value="1"/>
</dbReference>